<dbReference type="Gene3D" id="3.30.160.60">
    <property type="entry name" value="Classic Zinc Finger"/>
    <property type="match status" value="1"/>
</dbReference>
<feature type="compositionally biased region" description="Basic and acidic residues" evidence="2">
    <location>
        <begin position="820"/>
        <end position="849"/>
    </location>
</feature>
<protein>
    <submittedName>
        <fullName evidence="3">RNA-directed DNA polymerase from transposon BS</fullName>
    </submittedName>
</protein>
<comment type="caution">
    <text evidence="3">The sequence shown here is derived from an EMBL/GenBank/DDBJ whole genome shotgun (WGS) entry which is preliminary data.</text>
</comment>
<accession>A0A7D9I2B8</accession>
<evidence type="ECO:0000313" key="3">
    <source>
        <dbReference type="EMBL" id="CAB3994915.1"/>
    </source>
</evidence>
<dbReference type="PROSITE" id="PS00028">
    <property type="entry name" value="ZINC_FINGER_C2H2_1"/>
    <property type="match status" value="1"/>
</dbReference>
<organism evidence="3 4">
    <name type="scientific">Paramuricea clavata</name>
    <name type="common">Red gorgonian</name>
    <name type="synonym">Violescent sea-whip</name>
    <dbReference type="NCBI Taxonomy" id="317549"/>
    <lineage>
        <taxon>Eukaryota</taxon>
        <taxon>Metazoa</taxon>
        <taxon>Cnidaria</taxon>
        <taxon>Anthozoa</taxon>
        <taxon>Octocorallia</taxon>
        <taxon>Malacalcyonacea</taxon>
        <taxon>Plexauridae</taxon>
        <taxon>Paramuricea</taxon>
    </lineage>
</organism>
<dbReference type="InterPro" id="IPR013087">
    <property type="entry name" value="Znf_C2H2_type"/>
</dbReference>
<feature type="compositionally biased region" description="Basic and acidic residues" evidence="2">
    <location>
        <begin position="859"/>
        <end position="868"/>
    </location>
</feature>
<feature type="compositionally biased region" description="Basic and acidic residues" evidence="2">
    <location>
        <begin position="1015"/>
        <end position="1032"/>
    </location>
</feature>
<sequence length="1252" mass="141768">MSDEIESAKSQRTSAKSKFTRELKEFLRAVAEDKGLEIVDRTYAELKESWKNVESKHDMYVALIEDKDCEHEETWIEELQRSFGDAMEKEVSYVQSKAAAGKKAMDEERLQETTKKDQEKMEKMVQQMTIKRKTSEIVFQQLVEDVKPVLEMDFITAALKKAQEGLDAAVADCKEANDKYLELLDKDKADAEFNWMKNIQKEYNAITSRIAVGIAKEQEKLKKLESTSKSKESCNLRLEKLKMPTFDGDIRQYPRFKKDFEQQVLPGLPKESAPYALRSCLGREPLSIVRSVEDDIEEMLKRLDEKYGDPAKIADVVIESIKEVKVIKEGEHKRFINFVNIVEDAYQDLRRLGLEKEITTTSSVSIIEKKLPNDVRKEWAKLVSFDTSEVDKRDKFPSLLKFLLNCKRAIEYDSSNLRSNTSYAGTVNLTASEKLEEDGHEDESNTEQQKETGISQNKCLFHPNSDHWTDTCNLYLSKSPEERINLLKDKSACWSCLRVGHRLAECKRKKACGENGCKGTHHKTIHMERKSGFAAACGDLTNSTCLLQIQRIKTSEGSTNVLWDSAASICLITYSKAKEEKLHGKQVQLSITKVGGIDEKLTSHLYRVPLVNQYGKTVFIKAYGIERIASDIQAVNLDGVVHLFKGVSAEEVARPTGPVDLLIGYEYAGFHPQLERRNGHLLLLKNQFGKCIGGKHPSIKETHQTSALTSARAYHVNAINVEDIYNIEGLGVACSPCCGGCKCGKCPKGSNDYTLKEERELKLIESKLTFDDEEKKWTAEYQWIRNPQELPDNRRAAMRDANEEELNSEIEQNNEITSDVEERQVDEERPHVGQAHESHESREVEETQRLVKVNGEGSRSSERNEIPRRQAKRVVEPSNTTRQIVMRVGEKRKGSPDVQPLGGKRKDTDGRNEQKNVVDKKETAARDVIARQDIETRKNDVRVRNKRRIVRAVGDTNLAAERNIGATSDFLITKVIRAKNDGGARNYEKAKENSGTRMSAEQRNEGDMTSNTTEITRKDFAAHNNSDSKEDAGSVLSGEESDNSNTTHVHIRNGDMRNSDARKSHEGGGKTLTDTSRSNEASNKATRKSLEGKPFIFLVCDKGHSSRNGLKHHYKTHQNGNENKTHLYYCHECKEGFETKRKFWLHDVKVHGLIETSSDESDSEMVAGHEERVGSTRISMTDTRTDVRSGGDVRGARIDWRLGRVPKFKLGNDRKVRNVEVQYKNSKSGEPINKYSGQDYVTVEPISGNSAC</sequence>
<dbReference type="PANTHER" id="PTHR47331:SF5">
    <property type="entry name" value="RIBONUCLEASE H"/>
    <property type="match status" value="1"/>
</dbReference>
<keyword evidence="3" id="KW-0808">Transferase</keyword>
<dbReference type="OrthoDB" id="5972337at2759"/>
<dbReference type="GO" id="GO:0003964">
    <property type="term" value="F:RNA-directed DNA polymerase activity"/>
    <property type="evidence" value="ECO:0007669"/>
    <property type="project" value="UniProtKB-KW"/>
</dbReference>
<feature type="compositionally biased region" description="Basic and acidic residues" evidence="2">
    <location>
        <begin position="904"/>
        <end position="924"/>
    </location>
</feature>
<dbReference type="EMBL" id="CACRXK020002565">
    <property type="protein sequence ID" value="CAB3994915.1"/>
    <property type="molecule type" value="Genomic_DNA"/>
</dbReference>
<dbReference type="Pfam" id="PF03564">
    <property type="entry name" value="DUF1759"/>
    <property type="match status" value="1"/>
</dbReference>
<dbReference type="AlphaFoldDB" id="A0A7D9I2B8"/>
<evidence type="ECO:0000256" key="2">
    <source>
        <dbReference type="SAM" id="MobiDB-lite"/>
    </source>
</evidence>
<gene>
    <name evidence="3" type="ORF">PACLA_8A023821</name>
</gene>
<evidence type="ECO:0000256" key="1">
    <source>
        <dbReference type="SAM" id="Coils"/>
    </source>
</evidence>
<keyword evidence="1" id="KW-0175">Coiled coil</keyword>
<evidence type="ECO:0000313" key="4">
    <source>
        <dbReference type="Proteomes" id="UP001152795"/>
    </source>
</evidence>
<feature type="compositionally biased region" description="Basic and acidic residues" evidence="2">
    <location>
        <begin position="1052"/>
        <end position="1068"/>
    </location>
</feature>
<dbReference type="Proteomes" id="UP001152795">
    <property type="component" value="Unassembled WGS sequence"/>
</dbReference>
<feature type="region of interest" description="Disordered" evidence="2">
    <location>
        <begin position="986"/>
        <end position="1087"/>
    </location>
</feature>
<keyword evidence="3" id="KW-0548">Nucleotidyltransferase</keyword>
<feature type="compositionally biased region" description="Polar residues" evidence="2">
    <location>
        <begin position="1072"/>
        <end position="1084"/>
    </location>
</feature>
<feature type="region of interest" description="Disordered" evidence="2">
    <location>
        <begin position="799"/>
        <end position="924"/>
    </location>
</feature>
<dbReference type="PANTHER" id="PTHR47331">
    <property type="entry name" value="PHD-TYPE DOMAIN-CONTAINING PROTEIN"/>
    <property type="match status" value="1"/>
</dbReference>
<keyword evidence="3" id="KW-0695">RNA-directed DNA polymerase</keyword>
<name>A0A7D9I2B8_PARCT</name>
<feature type="coiled-coil region" evidence="1">
    <location>
        <begin position="159"/>
        <end position="186"/>
    </location>
</feature>
<dbReference type="InterPro" id="IPR005312">
    <property type="entry name" value="DUF1759"/>
</dbReference>
<proteinExistence type="predicted"/>
<reference evidence="3" key="1">
    <citation type="submission" date="2020-04" db="EMBL/GenBank/DDBJ databases">
        <authorList>
            <person name="Alioto T."/>
            <person name="Alioto T."/>
            <person name="Gomez Garrido J."/>
        </authorList>
    </citation>
    <scope>NUCLEOTIDE SEQUENCE</scope>
    <source>
        <strain evidence="3">A484AB</strain>
    </source>
</reference>
<keyword evidence="4" id="KW-1185">Reference proteome</keyword>
<feature type="compositionally biased region" description="Basic and acidic residues" evidence="2">
    <location>
        <begin position="986"/>
        <end position="1006"/>
    </location>
</feature>